<evidence type="ECO:0000313" key="9">
    <source>
        <dbReference type="EMBL" id="KAL0961801.1"/>
    </source>
</evidence>
<evidence type="ECO:0000256" key="5">
    <source>
        <dbReference type="ARBA" id="ARBA00022989"/>
    </source>
</evidence>
<dbReference type="Proteomes" id="UP001557470">
    <property type="component" value="Unassembled WGS sequence"/>
</dbReference>
<comment type="caution">
    <text evidence="9">The sequence shown here is derived from an EMBL/GenBank/DDBJ whole genome shotgun (WGS) entry which is preliminary data.</text>
</comment>
<dbReference type="Pfam" id="PF09815">
    <property type="entry name" value="XK-related"/>
    <property type="match status" value="1"/>
</dbReference>
<evidence type="ECO:0000256" key="7">
    <source>
        <dbReference type="RuleBase" id="RU910716"/>
    </source>
</evidence>
<evidence type="ECO:0000256" key="8">
    <source>
        <dbReference type="SAM" id="MobiDB-lite"/>
    </source>
</evidence>
<reference evidence="9 10" key="1">
    <citation type="submission" date="2024-06" db="EMBL/GenBank/DDBJ databases">
        <authorList>
            <person name="Pan Q."/>
            <person name="Wen M."/>
            <person name="Jouanno E."/>
            <person name="Zahm M."/>
            <person name="Klopp C."/>
            <person name="Cabau C."/>
            <person name="Louis A."/>
            <person name="Berthelot C."/>
            <person name="Parey E."/>
            <person name="Roest Crollius H."/>
            <person name="Montfort J."/>
            <person name="Robinson-Rechavi M."/>
            <person name="Bouchez O."/>
            <person name="Lampietro C."/>
            <person name="Lopez Roques C."/>
            <person name="Donnadieu C."/>
            <person name="Postlethwait J."/>
            <person name="Bobe J."/>
            <person name="Verreycken H."/>
            <person name="Guiguen Y."/>
        </authorList>
    </citation>
    <scope>NUCLEOTIDE SEQUENCE [LARGE SCALE GENOMIC DNA]</scope>
    <source>
        <strain evidence="9">Up_M1</strain>
        <tissue evidence="9">Testis</tissue>
    </source>
</reference>
<evidence type="ECO:0000256" key="1">
    <source>
        <dbReference type="ARBA" id="ARBA00004651"/>
    </source>
</evidence>
<feature type="transmembrane region" description="Helical" evidence="7">
    <location>
        <begin position="261"/>
        <end position="279"/>
    </location>
</feature>
<dbReference type="PANTHER" id="PTHR16024">
    <property type="entry name" value="XK-RELATED PROTEIN"/>
    <property type="match status" value="1"/>
</dbReference>
<name>A0ABD0VXA6_UMBPY</name>
<dbReference type="InterPro" id="IPR050895">
    <property type="entry name" value="XK-related_scramblase"/>
</dbReference>
<evidence type="ECO:0000256" key="4">
    <source>
        <dbReference type="ARBA" id="ARBA00022692"/>
    </source>
</evidence>
<feature type="transmembrane region" description="Helical" evidence="7">
    <location>
        <begin position="205"/>
        <end position="224"/>
    </location>
</feature>
<feature type="transmembrane region" description="Helical" evidence="7">
    <location>
        <begin position="230"/>
        <end position="249"/>
    </location>
</feature>
<dbReference type="PANTHER" id="PTHR16024:SF19">
    <property type="entry name" value="XK-RELATED PROTEIN"/>
    <property type="match status" value="1"/>
</dbReference>
<feature type="compositionally biased region" description="Basic and acidic residues" evidence="8">
    <location>
        <begin position="426"/>
        <end position="436"/>
    </location>
</feature>
<feature type="transmembrane region" description="Helical" evidence="7">
    <location>
        <begin position="291"/>
        <end position="310"/>
    </location>
</feature>
<feature type="transmembrane region" description="Helical" evidence="7">
    <location>
        <begin position="94"/>
        <end position="116"/>
    </location>
</feature>
<protein>
    <recommendedName>
        <fullName evidence="7">XK-related protein</fullName>
    </recommendedName>
</protein>
<keyword evidence="5 7" id="KW-1133">Transmembrane helix</keyword>
<feature type="transmembrane region" description="Helical" evidence="7">
    <location>
        <begin position="20"/>
        <end position="41"/>
    </location>
</feature>
<dbReference type="GO" id="GO:0005886">
    <property type="term" value="C:plasma membrane"/>
    <property type="evidence" value="ECO:0007669"/>
    <property type="project" value="UniProtKB-SubCell"/>
</dbReference>
<proteinExistence type="inferred from homology"/>
<comment type="subcellular location">
    <subcellularLocation>
        <location evidence="1">Cell membrane</location>
        <topology evidence="1">Multi-pass membrane protein</topology>
    </subcellularLocation>
    <subcellularLocation>
        <location evidence="7">Membrane</location>
        <topology evidence="7">Multi-pass membrane protein</topology>
    </subcellularLocation>
</comment>
<sequence>MENNVYLEDREWKSGCMSVLSYLLNLVLYLLDVAIDVWAVWSLYRQESYVFMGVLLFILLGSSLLVNSFSFLWLFYDNNEAGTWKKSHVKILHVFQMGVFFRYAGVVSISICSFCCKKRYTEDNVRYLTNDLSLLRLIETFSESAPQLVLMLTHIIQRGDMELFTIMKALVSWLIIAVSVTMYHRSLCSFHPDKAKQGWFSSITYFLWNLLLIGPRVTAVALFTSVFPCYIAVHFLSYWMVLFFFAFRCKTKFMDSAGGEWLYRATVGLIWYFSWLSVVEHTRMLRTFYHIWIGVDIVILCGLWVWQMKINPPYFDLPLDPYVVFGVMMSLYLAGLGLMGVYYKYCHPNVIQQRNTLVTTNVISIQKTNALGHNRLCLMKQLDISSGPPIRVNKRMETLANNFYSLRTSSEADVFPTCSPPGLERSGSHDVRSPRS</sequence>
<feature type="transmembrane region" description="Helical" evidence="7">
    <location>
        <begin position="163"/>
        <end position="184"/>
    </location>
</feature>
<organism evidence="9 10">
    <name type="scientific">Umbra pygmaea</name>
    <name type="common">Eastern mudminnow</name>
    <dbReference type="NCBI Taxonomy" id="75934"/>
    <lineage>
        <taxon>Eukaryota</taxon>
        <taxon>Metazoa</taxon>
        <taxon>Chordata</taxon>
        <taxon>Craniata</taxon>
        <taxon>Vertebrata</taxon>
        <taxon>Euteleostomi</taxon>
        <taxon>Actinopterygii</taxon>
        <taxon>Neopterygii</taxon>
        <taxon>Teleostei</taxon>
        <taxon>Protacanthopterygii</taxon>
        <taxon>Esociformes</taxon>
        <taxon>Umbridae</taxon>
        <taxon>Umbra</taxon>
    </lineage>
</organism>
<feature type="transmembrane region" description="Helical" evidence="7">
    <location>
        <begin position="48"/>
        <end position="74"/>
    </location>
</feature>
<gene>
    <name evidence="9" type="ORF">UPYG_G00331890</name>
</gene>
<keyword evidence="3" id="KW-1003">Cell membrane</keyword>
<comment type="similarity">
    <text evidence="2 7">Belongs to the XK family.</text>
</comment>
<evidence type="ECO:0000256" key="3">
    <source>
        <dbReference type="ARBA" id="ARBA00022475"/>
    </source>
</evidence>
<keyword evidence="4 7" id="KW-0812">Transmembrane</keyword>
<keyword evidence="10" id="KW-1185">Reference proteome</keyword>
<accession>A0ABD0VXA6</accession>
<evidence type="ECO:0000256" key="6">
    <source>
        <dbReference type="ARBA" id="ARBA00023136"/>
    </source>
</evidence>
<evidence type="ECO:0000313" key="10">
    <source>
        <dbReference type="Proteomes" id="UP001557470"/>
    </source>
</evidence>
<dbReference type="InterPro" id="IPR018629">
    <property type="entry name" value="XK-rel"/>
</dbReference>
<feature type="region of interest" description="Disordered" evidence="8">
    <location>
        <begin position="417"/>
        <end position="436"/>
    </location>
</feature>
<evidence type="ECO:0000256" key="2">
    <source>
        <dbReference type="ARBA" id="ARBA00008789"/>
    </source>
</evidence>
<dbReference type="AlphaFoldDB" id="A0ABD0VXA6"/>
<feature type="transmembrane region" description="Helical" evidence="7">
    <location>
        <begin position="322"/>
        <end position="343"/>
    </location>
</feature>
<keyword evidence="6 7" id="KW-0472">Membrane</keyword>
<dbReference type="EMBL" id="JAGEUA010000011">
    <property type="protein sequence ID" value="KAL0961801.1"/>
    <property type="molecule type" value="Genomic_DNA"/>
</dbReference>